<name>A0AAV5VS55_9BILA</name>
<evidence type="ECO:0000313" key="2">
    <source>
        <dbReference type="Proteomes" id="UP001432322"/>
    </source>
</evidence>
<dbReference type="EMBL" id="BTSY01000003">
    <property type="protein sequence ID" value="GMT20589.1"/>
    <property type="molecule type" value="Genomic_DNA"/>
</dbReference>
<evidence type="ECO:0000313" key="1">
    <source>
        <dbReference type="EMBL" id="GMT20589.1"/>
    </source>
</evidence>
<accession>A0AAV5VS55</accession>
<reference evidence="1" key="1">
    <citation type="submission" date="2023-10" db="EMBL/GenBank/DDBJ databases">
        <title>Genome assembly of Pristionchus species.</title>
        <authorList>
            <person name="Yoshida K."/>
            <person name="Sommer R.J."/>
        </authorList>
    </citation>
    <scope>NUCLEOTIDE SEQUENCE</scope>
    <source>
        <strain evidence="1">RS5133</strain>
    </source>
</reference>
<keyword evidence="2" id="KW-1185">Reference proteome</keyword>
<gene>
    <name evidence="1" type="ORF">PFISCL1PPCAC_11886</name>
</gene>
<feature type="non-terminal residue" evidence="1">
    <location>
        <position position="1"/>
    </location>
</feature>
<proteinExistence type="predicted"/>
<feature type="non-terminal residue" evidence="1">
    <location>
        <position position="69"/>
    </location>
</feature>
<dbReference type="AlphaFoldDB" id="A0AAV5VS55"/>
<dbReference type="Proteomes" id="UP001432322">
    <property type="component" value="Unassembled WGS sequence"/>
</dbReference>
<sequence>RLPAVLVNAAEDSVGEGGEADSAYRSHSSHLRECVIDGEHVSVNSCDNADNEETDGNLDYSLVVRQHAL</sequence>
<comment type="caution">
    <text evidence="1">The sequence shown here is derived from an EMBL/GenBank/DDBJ whole genome shotgun (WGS) entry which is preliminary data.</text>
</comment>
<protein>
    <submittedName>
        <fullName evidence="1">Uncharacterized protein</fullName>
    </submittedName>
</protein>
<organism evidence="1 2">
    <name type="scientific">Pristionchus fissidentatus</name>
    <dbReference type="NCBI Taxonomy" id="1538716"/>
    <lineage>
        <taxon>Eukaryota</taxon>
        <taxon>Metazoa</taxon>
        <taxon>Ecdysozoa</taxon>
        <taxon>Nematoda</taxon>
        <taxon>Chromadorea</taxon>
        <taxon>Rhabditida</taxon>
        <taxon>Rhabditina</taxon>
        <taxon>Diplogasteromorpha</taxon>
        <taxon>Diplogasteroidea</taxon>
        <taxon>Neodiplogasteridae</taxon>
        <taxon>Pristionchus</taxon>
    </lineage>
</organism>